<evidence type="ECO:0000313" key="5">
    <source>
        <dbReference type="Proteomes" id="UP000675284"/>
    </source>
</evidence>
<dbReference type="SUPFAM" id="SSF49879">
    <property type="entry name" value="SMAD/FHA domain"/>
    <property type="match status" value="1"/>
</dbReference>
<dbReference type="PANTHER" id="PTHR23308">
    <property type="entry name" value="NUCLEAR INHIBITOR OF PROTEIN PHOSPHATASE-1"/>
    <property type="match status" value="1"/>
</dbReference>
<keyword evidence="5" id="KW-1185">Reference proteome</keyword>
<feature type="region of interest" description="Disordered" evidence="1">
    <location>
        <begin position="350"/>
        <end position="369"/>
    </location>
</feature>
<feature type="region of interest" description="Disordered" evidence="1">
    <location>
        <begin position="299"/>
        <end position="321"/>
    </location>
</feature>
<dbReference type="Gene3D" id="2.60.200.20">
    <property type="match status" value="1"/>
</dbReference>
<dbReference type="AlphaFoldDB" id="A0A941DVW0"/>
<evidence type="ECO:0000256" key="1">
    <source>
        <dbReference type="SAM" id="MobiDB-lite"/>
    </source>
</evidence>
<evidence type="ECO:0000313" key="4">
    <source>
        <dbReference type="EMBL" id="MBR7796391.1"/>
    </source>
</evidence>
<dbReference type="Pfam" id="PF00498">
    <property type="entry name" value="FHA"/>
    <property type="match status" value="1"/>
</dbReference>
<comment type="caution">
    <text evidence="4">The sequence shown here is derived from an EMBL/GenBank/DDBJ whole genome shotgun (WGS) entry which is preliminary data.</text>
</comment>
<dbReference type="InterPro" id="IPR000253">
    <property type="entry name" value="FHA_dom"/>
</dbReference>
<feature type="domain" description="FHA" evidence="3">
    <location>
        <begin position="410"/>
        <end position="460"/>
    </location>
</feature>
<dbReference type="CDD" id="cd00060">
    <property type="entry name" value="FHA"/>
    <property type="match status" value="1"/>
</dbReference>
<feature type="transmembrane region" description="Helical" evidence="2">
    <location>
        <begin position="256"/>
        <end position="277"/>
    </location>
</feature>
<accession>A0A941DVW0</accession>
<evidence type="ECO:0000259" key="3">
    <source>
        <dbReference type="PROSITE" id="PS50006"/>
    </source>
</evidence>
<feature type="transmembrane region" description="Helical" evidence="2">
    <location>
        <begin position="233"/>
        <end position="250"/>
    </location>
</feature>
<keyword evidence="2" id="KW-0812">Transmembrane</keyword>
<dbReference type="InterPro" id="IPR045962">
    <property type="entry name" value="DUF6382"/>
</dbReference>
<keyword evidence="2" id="KW-0472">Membrane</keyword>
<dbReference type="InterPro" id="IPR050923">
    <property type="entry name" value="Cell_Proc_Reg/RNA_Proc"/>
</dbReference>
<organism evidence="4 5">
    <name type="scientific">Virgibacillus salarius</name>
    <dbReference type="NCBI Taxonomy" id="447199"/>
    <lineage>
        <taxon>Bacteria</taxon>
        <taxon>Bacillati</taxon>
        <taxon>Bacillota</taxon>
        <taxon>Bacilli</taxon>
        <taxon>Bacillales</taxon>
        <taxon>Bacillaceae</taxon>
        <taxon>Virgibacillus</taxon>
    </lineage>
</organism>
<evidence type="ECO:0000256" key="2">
    <source>
        <dbReference type="SAM" id="Phobius"/>
    </source>
</evidence>
<dbReference type="InterPro" id="IPR008984">
    <property type="entry name" value="SMAD_FHA_dom_sf"/>
</dbReference>
<dbReference type="PROSITE" id="PS50006">
    <property type="entry name" value="FHA_DOMAIN"/>
    <property type="match status" value="1"/>
</dbReference>
<reference evidence="4" key="1">
    <citation type="submission" date="2021-04" db="EMBL/GenBank/DDBJ databases">
        <title>Isolation and polyphasic classification of algal microorganism.</title>
        <authorList>
            <person name="Wang S."/>
        </authorList>
    </citation>
    <scope>NUCLEOTIDE SEQUENCE</scope>
    <source>
        <strain evidence="4">720a</strain>
    </source>
</reference>
<gene>
    <name evidence="4" type="ORF">KCX74_10125</name>
</gene>
<dbReference type="Proteomes" id="UP000675284">
    <property type="component" value="Unassembled WGS sequence"/>
</dbReference>
<name>A0A941DVW0_9BACI</name>
<keyword evidence="2" id="KW-1133">Transmembrane helix</keyword>
<protein>
    <submittedName>
        <fullName evidence="4">FHA domain-containing protein</fullName>
    </submittedName>
</protein>
<dbReference type="EMBL" id="JAGSOT010000026">
    <property type="protein sequence ID" value="MBR7796391.1"/>
    <property type="molecule type" value="Genomic_DNA"/>
</dbReference>
<sequence>MSELYQFHITYEQANGMYMKLRKTKETGFEQRDFDSLQLKMIQANHIPRLIPMSFEDINGRSTVYYRIEGLRKLRPIVKEKPLTMQEYYALFINIIQALQDSSNYMLNDQQYVLHEDFIYIGNGYHQVYLTYLPVNEIANKPSMYEELKKLILNMASEVQGLKGVQFKMILSYIKDPGFSLQGLKQLLSQLQGTQQQQSINNENEDANAEQDQQTTIMKKVKKLPPLTSKMKTYSILIGILALAVIWKLYESSPNSIMFGVSSVLSVGVIAGVYVYWKVWRPGVEPTIIEKEVRVKNKQRKNKPTIAKKTSEATSEHTNDLPAQQDSAISYNQEVVNQVFAQQSETASTLHTNSEALTTDTSSISSNQRDQTMLLDEEELHGKKLPKVKNYLLVKREEAEESIELEKDNYIIGRAEKGTDYVEKSVGVSRLHIELVKLSDTYGIKDLGSKNGTYINEEKIIPYKIHELKNEDKIQIGKIIYSYRVSK</sequence>
<dbReference type="SMART" id="SM00240">
    <property type="entry name" value="FHA"/>
    <property type="match status" value="1"/>
</dbReference>
<dbReference type="Pfam" id="PF19909">
    <property type="entry name" value="DUF6382"/>
    <property type="match status" value="1"/>
</dbReference>
<proteinExistence type="predicted"/>
<feature type="compositionally biased region" description="Basic and acidic residues" evidence="1">
    <location>
        <begin position="309"/>
        <end position="319"/>
    </location>
</feature>
<dbReference type="RefSeq" id="WP_166530379.1">
    <property type="nucleotide sequence ID" value="NZ_JAGSOT010000026.1"/>
</dbReference>